<dbReference type="Proteomes" id="UP000031631">
    <property type="component" value="Chromosome"/>
</dbReference>
<name>A0A7U6GHU5_9GAMM</name>
<gene>
    <name evidence="2" type="ORF">TBH_C0965</name>
</gene>
<proteinExistence type="predicted"/>
<protein>
    <submittedName>
        <fullName evidence="2">Uncharacterized protein</fullName>
    </submittedName>
</protein>
<reference evidence="2 3" key="1">
    <citation type="journal article" date="2014" name="PLoS ONE">
        <title>Physiological and genomic features of a novel sulfur-oxidizing gammaproteobacterium belonging to a previously uncultivated symbiotic lineage isolated from a hydrothermal vent.</title>
        <authorList>
            <person name="Nunoura T."/>
            <person name="Takaki Y."/>
            <person name="Kazama H."/>
            <person name="Kakuta J."/>
            <person name="Shimamura S."/>
            <person name="Makita H."/>
            <person name="Hirai M."/>
            <person name="Miyazaki M."/>
            <person name="Takai K."/>
        </authorList>
    </citation>
    <scope>NUCLEOTIDE SEQUENCE [LARGE SCALE GENOMIC DNA]</scope>
    <source>
        <strain evidence="2 3">Hiromi1</strain>
    </source>
</reference>
<keyword evidence="3" id="KW-1185">Reference proteome</keyword>
<dbReference type="AlphaFoldDB" id="A0A7U6GHU5"/>
<dbReference type="KEGG" id="tbn:TBH_C0965"/>
<evidence type="ECO:0000256" key="1">
    <source>
        <dbReference type="SAM" id="MobiDB-lite"/>
    </source>
</evidence>
<dbReference type="EMBL" id="AP012273">
    <property type="protein sequence ID" value="BAO43895.1"/>
    <property type="molecule type" value="Genomic_DNA"/>
</dbReference>
<sequence length="66" mass="7011">MTNRGFGGNAPHFKQSRCGLRGGKEGQAIGWSLQNAVDWPDPPQKDATTPRAQLVVPPLGAEGDLI</sequence>
<feature type="region of interest" description="Disordered" evidence="1">
    <location>
        <begin position="1"/>
        <end position="25"/>
    </location>
</feature>
<evidence type="ECO:0000313" key="3">
    <source>
        <dbReference type="Proteomes" id="UP000031631"/>
    </source>
</evidence>
<accession>A0A7U6GHU5</accession>
<organism evidence="2 3">
    <name type="scientific">Thiolapillus brandeum</name>
    <dbReference type="NCBI Taxonomy" id="1076588"/>
    <lineage>
        <taxon>Bacteria</taxon>
        <taxon>Pseudomonadati</taxon>
        <taxon>Pseudomonadota</taxon>
        <taxon>Gammaproteobacteria</taxon>
        <taxon>Chromatiales</taxon>
        <taxon>Sedimenticolaceae</taxon>
        <taxon>Thiolapillus</taxon>
    </lineage>
</organism>
<evidence type="ECO:0000313" key="2">
    <source>
        <dbReference type="EMBL" id="BAO43895.1"/>
    </source>
</evidence>